<reference evidence="3" key="2">
    <citation type="submission" date="2014-07" db="EMBL/GenBank/DDBJ databases">
        <authorList>
            <person name="Hull J."/>
        </authorList>
    </citation>
    <scope>NUCLEOTIDE SEQUENCE</scope>
</reference>
<gene>
    <name evidence="3" type="ORF">CM83_62589</name>
</gene>
<dbReference type="EMBL" id="GBHO01011222">
    <property type="protein sequence ID" value="JAG32382.1"/>
    <property type="molecule type" value="Transcribed_RNA"/>
</dbReference>
<evidence type="ECO:0000256" key="1">
    <source>
        <dbReference type="SAM" id="MobiDB-lite"/>
    </source>
</evidence>
<evidence type="ECO:0000313" key="3">
    <source>
        <dbReference type="EMBL" id="JAG32382.1"/>
    </source>
</evidence>
<evidence type="ECO:0000256" key="2">
    <source>
        <dbReference type="SAM" id="SignalP"/>
    </source>
</evidence>
<evidence type="ECO:0008006" key="4">
    <source>
        <dbReference type="Google" id="ProtNLM"/>
    </source>
</evidence>
<reference evidence="3" key="1">
    <citation type="journal article" date="2014" name="PLoS ONE">
        <title>Transcriptome-Based Identification of ABC Transporters in the Western Tarnished Plant Bug Lygus hesperus.</title>
        <authorList>
            <person name="Hull J.J."/>
            <person name="Chaney K."/>
            <person name="Geib S.M."/>
            <person name="Fabrick J.A."/>
            <person name="Brent C.S."/>
            <person name="Walsh D."/>
            <person name="Lavine L.C."/>
        </authorList>
    </citation>
    <scope>NUCLEOTIDE SEQUENCE</scope>
</reference>
<dbReference type="PRINTS" id="PR01217">
    <property type="entry name" value="PRICHEXTENSN"/>
</dbReference>
<feature type="chain" id="PRO_5002072398" description="Chitin-binding type-2 domain-containing protein" evidence="2">
    <location>
        <begin position="19"/>
        <end position="141"/>
    </location>
</feature>
<proteinExistence type="predicted"/>
<feature type="region of interest" description="Disordered" evidence="1">
    <location>
        <begin position="77"/>
        <end position="141"/>
    </location>
</feature>
<organism evidence="3">
    <name type="scientific">Lygus hesperus</name>
    <name type="common">Western plant bug</name>
    <dbReference type="NCBI Taxonomy" id="30085"/>
    <lineage>
        <taxon>Eukaryota</taxon>
        <taxon>Metazoa</taxon>
        <taxon>Ecdysozoa</taxon>
        <taxon>Arthropoda</taxon>
        <taxon>Hexapoda</taxon>
        <taxon>Insecta</taxon>
        <taxon>Pterygota</taxon>
        <taxon>Neoptera</taxon>
        <taxon>Paraneoptera</taxon>
        <taxon>Hemiptera</taxon>
        <taxon>Heteroptera</taxon>
        <taxon>Panheteroptera</taxon>
        <taxon>Cimicomorpha</taxon>
        <taxon>Miridae</taxon>
        <taxon>Mirini</taxon>
        <taxon>Lygus</taxon>
    </lineage>
</organism>
<sequence>MDIRGFLVIAAILACGSAYDCNGSTYDYPRSDSCWKYQHCTAGTTKPQERWCFPLLRRFSRTDLRCEWFWEVDCTAQPPPPPTPAPTQPPPTPPSTAAPTRPPTVPTIPPTSAPTRPPTVPTRPPTKAPTKQPEEATSEAP</sequence>
<accession>A0A0A9YH35</accession>
<name>A0A0A9YH35_LYGHE</name>
<feature type="compositionally biased region" description="Pro residues" evidence="1">
    <location>
        <begin position="77"/>
        <end position="127"/>
    </location>
</feature>
<feature type="signal peptide" evidence="2">
    <location>
        <begin position="1"/>
        <end position="18"/>
    </location>
</feature>
<dbReference type="PROSITE" id="PS51257">
    <property type="entry name" value="PROKAR_LIPOPROTEIN"/>
    <property type="match status" value="1"/>
</dbReference>
<dbReference type="AlphaFoldDB" id="A0A0A9YH35"/>
<protein>
    <recommendedName>
        <fullName evidence="4">Chitin-binding type-2 domain-containing protein</fullName>
    </recommendedName>
</protein>
<keyword evidence="2" id="KW-0732">Signal</keyword>